<dbReference type="EMBL" id="ADOG01000011">
    <property type="protein sequence ID" value="EFM92259.1"/>
    <property type="molecule type" value="Genomic_DNA"/>
</dbReference>
<name>A0A828Q4W5_ACTPL</name>
<evidence type="ECO:0000313" key="1">
    <source>
        <dbReference type="EMBL" id="EFM92259.1"/>
    </source>
</evidence>
<sequence>MNLNQEYYKQCEIFSQEKGFTSGQIFNKFHNVVAKSTAEPENSNYLLMANITSTPLIRAFFVRSTRTPKEYPELHESREYQFTPNEFNQLNFERVKSLSMVACNGKGFALCCVPLVAVSQPVTRYRPKPENFQAVTSSNLLMEFQKCYFLPLSKNLPKPLKALFQRLLLLCVMAKSRRLSLSLSQQLKGAKMRNQQEQFNKGILKCWQAATLLDAMSKSRLQDMDGVDISIAIEGIHGILHSALCEMEDLEFTGGKND</sequence>
<reference evidence="1 2" key="1">
    <citation type="journal article" date="2010" name="J. Bacteriol.">
        <title>Comparative genomic characterization of Actinobacillus pleuropneumoniae.</title>
        <authorList>
            <person name="Xu Z."/>
            <person name="Chen X."/>
            <person name="Li L."/>
            <person name="Li T."/>
            <person name="Wang S."/>
            <person name="Chen H."/>
            <person name="Zhou R."/>
        </authorList>
    </citation>
    <scope>NUCLEOTIDE SEQUENCE [LARGE SCALE GENOMIC DNA]</scope>
    <source>
        <strain evidence="1 2">Femo</strain>
    </source>
</reference>
<accession>A0A828Q4W5</accession>
<organism evidence="1 2">
    <name type="scientific">Actinobacillus pleuropneumoniae serovar 6 str. Femo</name>
    <dbReference type="NCBI Taxonomy" id="754256"/>
    <lineage>
        <taxon>Bacteria</taxon>
        <taxon>Pseudomonadati</taxon>
        <taxon>Pseudomonadota</taxon>
        <taxon>Gammaproteobacteria</taxon>
        <taxon>Pasteurellales</taxon>
        <taxon>Pasteurellaceae</taxon>
        <taxon>Actinobacillus</taxon>
    </lineage>
</organism>
<evidence type="ECO:0000313" key="2">
    <source>
        <dbReference type="Proteomes" id="UP000005341"/>
    </source>
</evidence>
<dbReference type="AlphaFoldDB" id="A0A828Q4W5"/>
<gene>
    <name evidence="1" type="ORF">appser6_8390</name>
</gene>
<protein>
    <submittedName>
        <fullName evidence="1">Uncharacterized protein</fullName>
    </submittedName>
</protein>
<dbReference type="Proteomes" id="UP000005341">
    <property type="component" value="Unassembled WGS sequence"/>
</dbReference>
<dbReference type="RefSeq" id="WP_005607665.1">
    <property type="nucleotide sequence ID" value="NZ_ADOG01000011.1"/>
</dbReference>
<comment type="caution">
    <text evidence="1">The sequence shown here is derived from an EMBL/GenBank/DDBJ whole genome shotgun (WGS) entry which is preliminary data.</text>
</comment>
<proteinExistence type="predicted"/>